<proteinExistence type="predicted"/>
<feature type="region of interest" description="Disordered" evidence="3">
    <location>
        <begin position="231"/>
        <end position="251"/>
    </location>
</feature>
<sequence length="417" mass="46839">MVVSLYVCDIPQNIEKEELESVFSCFDGFVEVRLAKDKNRQKIAFVDYTSEDHAKYAMNSTKGFRFAASTRGINQGHQSQQRQGNNHQSSNSRGSHHVESPQMSIKDPNYHQPQQQYGRYEGPPPQQQNYQQQSSQQQSQQFKIPKSNQPPNNFSQITNIPLHQSNNPNNSMIFNDQRQPTGTSTQQDYPPLNQFGQDPAPHKSIPPIQQTPQDILSILNNLTHMTSQTTAANSTYHSQSQGPLDFSQQSQQSLNAGNQNLLNFFTGLAQNPSLQAGANQIQNPLLMASSLNNQNTSQTSEVSKAMSRISSLFGPNIMPIPKNATNTVYVEGIPLDASEREVAHIFRPFPGYKSVRLIPREKRPGEKVIFCFADFENAFQTTLVINTLQGYRFDKDDILGLQFSYAITNNKYTSGSL</sequence>
<keyword evidence="6" id="KW-1185">Reference proteome</keyword>
<feature type="region of interest" description="Disordered" evidence="3">
    <location>
        <begin position="73"/>
        <end position="208"/>
    </location>
</feature>
<organism evidence="5 6">
    <name type="scientific">Stylonychia lemnae</name>
    <name type="common">Ciliate</name>
    <dbReference type="NCBI Taxonomy" id="5949"/>
    <lineage>
        <taxon>Eukaryota</taxon>
        <taxon>Sar</taxon>
        <taxon>Alveolata</taxon>
        <taxon>Ciliophora</taxon>
        <taxon>Intramacronucleata</taxon>
        <taxon>Spirotrichea</taxon>
        <taxon>Stichotrichia</taxon>
        <taxon>Sporadotrichida</taxon>
        <taxon>Oxytrichidae</taxon>
        <taxon>Stylonychinae</taxon>
        <taxon>Stylonychia</taxon>
    </lineage>
</organism>
<dbReference type="PANTHER" id="PTHR10501">
    <property type="entry name" value="U1 SMALL NUCLEAR RIBONUCLEOPROTEIN A/U2 SMALL NUCLEAR RIBONUCLEOPROTEIN B"/>
    <property type="match status" value="1"/>
</dbReference>
<reference evidence="5 6" key="1">
    <citation type="submission" date="2014-06" db="EMBL/GenBank/DDBJ databases">
        <authorList>
            <person name="Swart Estienne"/>
        </authorList>
    </citation>
    <scope>NUCLEOTIDE SEQUENCE [LARGE SCALE GENOMIC DNA]</scope>
    <source>
        <strain evidence="5 6">130c</strain>
    </source>
</reference>
<dbReference type="SMART" id="SM00360">
    <property type="entry name" value="RRM"/>
    <property type="match status" value="2"/>
</dbReference>
<feature type="compositionally biased region" description="Polar residues" evidence="3">
    <location>
        <begin position="73"/>
        <end position="93"/>
    </location>
</feature>
<evidence type="ECO:0000256" key="3">
    <source>
        <dbReference type="SAM" id="MobiDB-lite"/>
    </source>
</evidence>
<dbReference type="EMBL" id="CCKQ01016761">
    <property type="protein sequence ID" value="CDW88634.1"/>
    <property type="molecule type" value="Genomic_DNA"/>
</dbReference>
<dbReference type="Gene3D" id="3.30.70.330">
    <property type="match status" value="2"/>
</dbReference>
<dbReference type="Pfam" id="PF00076">
    <property type="entry name" value="RRM_1"/>
    <property type="match status" value="2"/>
</dbReference>
<dbReference type="Proteomes" id="UP000039865">
    <property type="component" value="Unassembled WGS sequence"/>
</dbReference>
<dbReference type="InParanoid" id="A0A078B2B5"/>
<evidence type="ECO:0000259" key="4">
    <source>
        <dbReference type="PROSITE" id="PS50102"/>
    </source>
</evidence>
<feature type="domain" description="RRM" evidence="4">
    <location>
        <begin position="3"/>
        <end position="80"/>
    </location>
</feature>
<protein>
    <submittedName>
        <fullName evidence="5">Rna-binding protein with multiple splicing</fullName>
    </submittedName>
</protein>
<accession>A0A078B2B5</accession>
<gene>
    <name evidence="5" type="primary">Contig16575.g17648</name>
    <name evidence="5" type="ORF">STYLEM_17756</name>
</gene>
<dbReference type="InterPro" id="IPR000504">
    <property type="entry name" value="RRM_dom"/>
</dbReference>
<evidence type="ECO:0000256" key="2">
    <source>
        <dbReference type="PROSITE-ProRule" id="PRU00176"/>
    </source>
</evidence>
<evidence type="ECO:0000313" key="5">
    <source>
        <dbReference type="EMBL" id="CDW88634.1"/>
    </source>
</evidence>
<dbReference type="AlphaFoldDB" id="A0A078B2B5"/>
<feature type="domain" description="RRM" evidence="4">
    <location>
        <begin position="326"/>
        <end position="406"/>
    </location>
</feature>
<feature type="compositionally biased region" description="Low complexity" evidence="3">
    <location>
        <begin position="127"/>
        <end position="141"/>
    </location>
</feature>
<keyword evidence="1 2" id="KW-0694">RNA-binding</keyword>
<dbReference type="PROSITE" id="PS50102">
    <property type="entry name" value="RRM"/>
    <property type="match status" value="2"/>
</dbReference>
<evidence type="ECO:0000313" key="6">
    <source>
        <dbReference type="Proteomes" id="UP000039865"/>
    </source>
</evidence>
<feature type="compositionally biased region" description="Polar residues" evidence="3">
    <location>
        <begin position="146"/>
        <end position="188"/>
    </location>
</feature>
<dbReference type="OrthoDB" id="431169at2759"/>
<name>A0A078B2B5_STYLE</name>
<dbReference type="InterPro" id="IPR012677">
    <property type="entry name" value="Nucleotide-bd_a/b_plait_sf"/>
</dbReference>
<dbReference type="SUPFAM" id="SSF54928">
    <property type="entry name" value="RNA-binding domain, RBD"/>
    <property type="match status" value="1"/>
</dbReference>
<evidence type="ECO:0000256" key="1">
    <source>
        <dbReference type="ARBA" id="ARBA00022884"/>
    </source>
</evidence>
<dbReference type="GO" id="GO:0003723">
    <property type="term" value="F:RNA binding"/>
    <property type="evidence" value="ECO:0007669"/>
    <property type="project" value="UniProtKB-UniRule"/>
</dbReference>
<dbReference type="InterPro" id="IPR035979">
    <property type="entry name" value="RBD_domain_sf"/>
</dbReference>
<dbReference type="CDD" id="cd21618">
    <property type="entry name" value="RRM_AtNSRA_like"/>
    <property type="match status" value="1"/>
</dbReference>